<evidence type="ECO:0000313" key="1">
    <source>
        <dbReference type="EMBL" id="NHN33096.1"/>
    </source>
</evidence>
<gene>
    <name evidence="1" type="ORF">G9U52_25085</name>
</gene>
<dbReference type="InterPro" id="IPR017853">
    <property type="entry name" value="GH"/>
</dbReference>
<name>A0ABX0JBE0_9BACL</name>
<dbReference type="RefSeq" id="WP_166153390.1">
    <property type="nucleotide sequence ID" value="NZ_JAAOIW010000010.1"/>
</dbReference>
<comment type="caution">
    <text evidence="1">The sequence shown here is derived from an EMBL/GenBank/DDBJ whole genome shotgun (WGS) entry which is preliminary data.</text>
</comment>
<dbReference type="SUPFAM" id="SSF51445">
    <property type="entry name" value="(Trans)glycosidases"/>
    <property type="match status" value="1"/>
</dbReference>
<dbReference type="InterPro" id="IPR013785">
    <property type="entry name" value="Aldolase_TIM"/>
</dbReference>
<accession>A0ABX0JBE0</accession>
<dbReference type="Gene3D" id="3.20.20.70">
    <property type="entry name" value="Aldolase class I"/>
    <property type="match status" value="1"/>
</dbReference>
<protein>
    <recommendedName>
        <fullName evidence="3">Alpha-galactosidase</fullName>
    </recommendedName>
</protein>
<evidence type="ECO:0008006" key="3">
    <source>
        <dbReference type="Google" id="ProtNLM"/>
    </source>
</evidence>
<dbReference type="Proteomes" id="UP001165962">
    <property type="component" value="Unassembled WGS sequence"/>
</dbReference>
<proteinExistence type="predicted"/>
<organism evidence="1 2">
    <name type="scientific">Paenibacillus agricola</name>
    <dbReference type="NCBI Taxonomy" id="2716264"/>
    <lineage>
        <taxon>Bacteria</taxon>
        <taxon>Bacillati</taxon>
        <taxon>Bacillota</taxon>
        <taxon>Bacilli</taxon>
        <taxon>Bacillales</taxon>
        <taxon>Paenibacillaceae</taxon>
        <taxon>Paenibacillus</taxon>
    </lineage>
</organism>
<evidence type="ECO:0000313" key="2">
    <source>
        <dbReference type="Proteomes" id="UP001165962"/>
    </source>
</evidence>
<dbReference type="EMBL" id="JAAOIW010000010">
    <property type="protein sequence ID" value="NHN33096.1"/>
    <property type="molecule type" value="Genomic_DNA"/>
</dbReference>
<dbReference type="Pfam" id="PF02065">
    <property type="entry name" value="Melibiase"/>
    <property type="match status" value="1"/>
</dbReference>
<reference evidence="1" key="1">
    <citation type="submission" date="2020-03" db="EMBL/GenBank/DDBJ databases">
        <title>Draft sequencing of Paenibacilllus sp. S3N08.</title>
        <authorList>
            <person name="Kim D.-U."/>
        </authorList>
    </citation>
    <scope>NUCLEOTIDE SEQUENCE</scope>
    <source>
        <strain evidence="1">S3N08</strain>
    </source>
</reference>
<keyword evidence="2" id="KW-1185">Reference proteome</keyword>
<sequence>MILSDCYASLENQILTAGNTLIERQWKLTHEGLFPLSLLDKRKDTEWLEPGDETAAAFAHPIVPGINADFTLSESIVENENGFAPAHLKVIIHWSSPTIDLEATIRLYPNKPVIRQSLSYRMNSIFAENATNAKPFSQAEASPLPPAAIHIPSVTQLQLDNNHNKLTLPKDFLDFIPLAPLHCKWTSVKLLDVTDTNNNLVNLEEGLLYPNEKRMVAGNFLMLHNQLTRDGIILVKEGPTPLAHLQYPGGDFQFIGKKLWLLGSGIAESDLQSNEWIHAYGTAVGVYHGEELGQNQWIHQYYQSLKVTDPARDLYIMSNTWGDRSRDGRVSEAFIRIELEHAARLGITHVQIDDGWQNGATMNSIIPGGTWGDYYSNGDQFWDVHPERFPNGFAPIVQYAQELHIELGLWFSPDSTDDFTYWEQDAATLLRLWKEHGVRYFKLDGITLRSKIGEKRFLQMMSILAELSAGSIYFNLDTTAQVRLGYLYHTAYGGLFLENRYTDRGSYYPHWTLRNLWRLCPYVPANKLQMEFLNVDRNQHMYGQDPLSPAACGIAYAFATTLFASPLAWMELSGLAQQHREPLAKLIGLYQRIKDELGLGLVLPIGQEPSGAGWTGLQCITNEKSGYLLLFREWTHQPTGAFRLWGEPGEALGAELEIVCLVRSHGQHGLEVPEGNVALLPIAGSDSYEFSLPERLSFGLYQYKKSSRI</sequence>